<dbReference type="RefSeq" id="WP_133245694.1">
    <property type="nucleotide sequence ID" value="NZ_BFBR01000001.1"/>
</dbReference>
<evidence type="ECO:0000259" key="1">
    <source>
        <dbReference type="PROSITE" id="PS50943"/>
    </source>
</evidence>
<keyword evidence="3" id="KW-1185">Reference proteome</keyword>
<dbReference type="Gene3D" id="1.10.260.40">
    <property type="entry name" value="lambda repressor-like DNA-binding domains"/>
    <property type="match status" value="1"/>
</dbReference>
<reference evidence="2 3" key="1">
    <citation type="journal article" date="2018" name="Genome Announc.">
        <title>Draft Genome Sequence of "Candidatus Phycosocius bacilliformis," an Alphaproteobacterial Ectosymbiont of the Hydrocarbon-Producing Green Alga Botryococcus braunii.</title>
        <authorList>
            <person name="Tanabe Y."/>
            <person name="Yamaguchi H."/>
            <person name="Watanabe M.M."/>
        </authorList>
    </citation>
    <scope>NUCLEOTIDE SEQUENCE [LARGE SCALE GENOMIC DNA]</scope>
    <source>
        <strain evidence="2 3">BOTRYCO-2</strain>
    </source>
</reference>
<evidence type="ECO:0000313" key="2">
    <source>
        <dbReference type="EMBL" id="GBF56946.1"/>
    </source>
</evidence>
<comment type="caution">
    <text evidence="2">The sequence shown here is derived from an EMBL/GenBank/DDBJ whole genome shotgun (WGS) entry which is preliminary data.</text>
</comment>
<dbReference type="InterPro" id="IPR010982">
    <property type="entry name" value="Lambda_DNA-bd_dom_sf"/>
</dbReference>
<dbReference type="Proteomes" id="UP000245086">
    <property type="component" value="Unassembled WGS sequence"/>
</dbReference>
<sequence length="140" mass="15479">MPARENSNPRKADDLDHFVAQRVRRQRDAVDMTQDQLAQALGISFQQLQKYERGVNRISASRLFQISCVLGVGPEYFFEGVDPSQYGLSSKSDRGEGAQSSILSLIAQNPDATDLVVAFAAIKSPKQRQKAIDLVKLLAD</sequence>
<organism evidence="2 3">
    <name type="scientific">Candidatus Phycosocius bacilliformis</name>
    <dbReference type="NCBI Taxonomy" id="1445552"/>
    <lineage>
        <taxon>Bacteria</taxon>
        <taxon>Pseudomonadati</taxon>
        <taxon>Pseudomonadota</taxon>
        <taxon>Alphaproteobacteria</taxon>
        <taxon>Caulobacterales</taxon>
        <taxon>Caulobacterales incertae sedis</taxon>
        <taxon>Candidatus Phycosocius</taxon>
    </lineage>
</organism>
<name>A0A2P2E7A9_9PROT</name>
<feature type="domain" description="HTH cro/C1-type" evidence="1">
    <location>
        <begin position="23"/>
        <end position="77"/>
    </location>
</feature>
<dbReference type="OrthoDB" id="9797172at2"/>
<dbReference type="CDD" id="cd00093">
    <property type="entry name" value="HTH_XRE"/>
    <property type="match status" value="1"/>
</dbReference>
<dbReference type="InterPro" id="IPR001387">
    <property type="entry name" value="Cro/C1-type_HTH"/>
</dbReference>
<evidence type="ECO:0000313" key="3">
    <source>
        <dbReference type="Proteomes" id="UP000245086"/>
    </source>
</evidence>
<dbReference type="EMBL" id="BFBR01000001">
    <property type="protein sequence ID" value="GBF56946.1"/>
    <property type="molecule type" value="Genomic_DNA"/>
</dbReference>
<proteinExistence type="predicted"/>
<dbReference type="Pfam" id="PF01381">
    <property type="entry name" value="HTH_3"/>
    <property type="match status" value="1"/>
</dbReference>
<dbReference type="GO" id="GO:0003677">
    <property type="term" value="F:DNA binding"/>
    <property type="evidence" value="ECO:0007669"/>
    <property type="project" value="InterPro"/>
</dbReference>
<dbReference type="SUPFAM" id="SSF47413">
    <property type="entry name" value="lambda repressor-like DNA-binding domains"/>
    <property type="match status" value="1"/>
</dbReference>
<dbReference type="PROSITE" id="PS50943">
    <property type="entry name" value="HTH_CROC1"/>
    <property type="match status" value="1"/>
</dbReference>
<dbReference type="AlphaFoldDB" id="A0A2P2E7A9"/>
<protein>
    <recommendedName>
        <fullName evidence="1">HTH cro/C1-type domain-containing protein</fullName>
    </recommendedName>
</protein>
<dbReference type="SMART" id="SM00530">
    <property type="entry name" value="HTH_XRE"/>
    <property type="match status" value="1"/>
</dbReference>
<gene>
    <name evidence="2" type="ORF">PbB2_00603</name>
</gene>
<accession>A0A2P2E7A9</accession>